<dbReference type="KEGG" id="boz:DBV39_08125"/>
<gene>
    <name evidence="3" type="ORF">DBV39_08125</name>
</gene>
<evidence type="ECO:0000256" key="1">
    <source>
        <dbReference type="ARBA" id="ARBA00006845"/>
    </source>
</evidence>
<reference evidence="3 4" key="1">
    <citation type="submission" date="2018-04" db="EMBL/GenBank/DDBJ databases">
        <title>Bordetella sp. HZ20 isolated from seawater.</title>
        <authorList>
            <person name="Sun C."/>
        </authorList>
    </citation>
    <scope>NUCLEOTIDE SEQUENCE [LARGE SCALE GENOMIC DNA]</scope>
    <source>
        <strain evidence="3 4">HZ20</strain>
    </source>
</reference>
<dbReference type="OrthoDB" id="5295683at2"/>
<dbReference type="RefSeq" id="WP_108621101.1">
    <property type="nucleotide sequence ID" value="NZ_CP028901.1"/>
</dbReference>
<evidence type="ECO:0000313" key="3">
    <source>
        <dbReference type="EMBL" id="AWB33672.1"/>
    </source>
</evidence>
<protein>
    <submittedName>
        <fullName evidence="3">Barstar family protein 2</fullName>
    </submittedName>
</protein>
<dbReference type="Pfam" id="PF01337">
    <property type="entry name" value="Barstar"/>
    <property type="match status" value="1"/>
</dbReference>
<dbReference type="AlphaFoldDB" id="A0A2R4XIM6"/>
<sequence>MVNSIDKQVQKLISQGGEFDGQSDLDAVKASLEGAEIACYRADCSKARNRSAVFRAVVKAVDYPEFFGSSFDGLYDCLNDTVADQRVGVGILLDDLHSADPDLEKDMSRLVDVLNEVADHARDQGKVFVFGIKHGGKHPEAVPGVVHNWSETPS</sequence>
<dbReference type="Gene3D" id="3.30.370.10">
    <property type="entry name" value="Barstar-like"/>
    <property type="match status" value="1"/>
</dbReference>
<dbReference type="InterPro" id="IPR000468">
    <property type="entry name" value="Barstar"/>
</dbReference>
<keyword evidence="4" id="KW-1185">Reference proteome</keyword>
<evidence type="ECO:0000313" key="4">
    <source>
        <dbReference type="Proteomes" id="UP000244571"/>
    </source>
</evidence>
<dbReference type="Proteomes" id="UP000244571">
    <property type="component" value="Chromosome"/>
</dbReference>
<dbReference type="SUPFAM" id="SSF52038">
    <property type="entry name" value="Barstar-related"/>
    <property type="match status" value="1"/>
</dbReference>
<feature type="domain" description="Barstar (barnase inhibitor)" evidence="2">
    <location>
        <begin position="40"/>
        <end position="130"/>
    </location>
</feature>
<dbReference type="InterPro" id="IPR035905">
    <property type="entry name" value="Barstar-like_sf"/>
</dbReference>
<evidence type="ECO:0000259" key="2">
    <source>
        <dbReference type="Pfam" id="PF01337"/>
    </source>
</evidence>
<organism evidence="3 4">
    <name type="scientific">Orrella marina</name>
    <dbReference type="NCBI Taxonomy" id="2163011"/>
    <lineage>
        <taxon>Bacteria</taxon>
        <taxon>Pseudomonadati</taxon>
        <taxon>Pseudomonadota</taxon>
        <taxon>Betaproteobacteria</taxon>
        <taxon>Burkholderiales</taxon>
        <taxon>Alcaligenaceae</taxon>
        <taxon>Orrella</taxon>
    </lineage>
</organism>
<proteinExistence type="inferred from homology"/>
<dbReference type="EMBL" id="CP028901">
    <property type="protein sequence ID" value="AWB33672.1"/>
    <property type="molecule type" value="Genomic_DNA"/>
</dbReference>
<comment type="similarity">
    <text evidence="1">Belongs to the barstar family.</text>
</comment>
<name>A0A2R4XIM6_9BURK</name>
<accession>A0A2R4XIM6</accession>